<dbReference type="SUPFAM" id="SSF143990">
    <property type="entry name" value="YbiA-like"/>
    <property type="match status" value="1"/>
</dbReference>
<dbReference type="Pfam" id="PF08719">
    <property type="entry name" value="NADAR"/>
    <property type="match status" value="1"/>
</dbReference>
<proteinExistence type="predicted"/>
<organism evidence="2">
    <name type="scientific">Marseillevirus LCMAC102</name>
    <dbReference type="NCBI Taxonomy" id="2506603"/>
    <lineage>
        <taxon>Viruses</taxon>
        <taxon>Varidnaviria</taxon>
        <taxon>Bamfordvirae</taxon>
        <taxon>Nucleocytoviricota</taxon>
        <taxon>Megaviricetes</taxon>
        <taxon>Pimascovirales</taxon>
        <taxon>Pimascovirales incertae sedis</taxon>
        <taxon>Marseilleviridae</taxon>
    </lineage>
</organism>
<evidence type="ECO:0000259" key="1">
    <source>
        <dbReference type="Pfam" id="PF08719"/>
    </source>
</evidence>
<sequence>MDVQKIIKFSNPKDDRTGFLSNASNYGFILDDKRWPTVEHFIHAKKFDGTQYEEEIRVAPTVHQAKRMATFRYLILFDKATDKILKRKIYGNPSRQEIYYIREDWNAVESIFLEQAIREKIMQNRRLQQRLLDTHDATLIDENNPLTGKILERIRTNLKKKVSKSFMVESIELKDLCSATLTTKDIKLIRGLILLSIRISKLEGWNKKIHQEMIEDALYNLVPTQIINYIKTTTGVSWTVIYRDLPNYEQIINEIYKIFKRHDPSQENQISSTVFIAAFVRWVKIKATSSQKKELYDRLKNVKTLNIVFPKQKRWYRTNPPYNPGVKRKGIHN</sequence>
<name>A0A481YSV2_9VIRU</name>
<protein>
    <submittedName>
        <fullName evidence="2">NADAR domain protein</fullName>
    </submittedName>
</protein>
<dbReference type="InterPro" id="IPR037238">
    <property type="entry name" value="YbiA-like_sf"/>
</dbReference>
<gene>
    <name evidence="2" type="ORF">LCMAC102_01170</name>
</gene>
<dbReference type="Gene3D" id="1.10.357.40">
    <property type="entry name" value="YbiA-like"/>
    <property type="match status" value="1"/>
</dbReference>
<feature type="domain" description="NADAR" evidence="1">
    <location>
        <begin position="9"/>
        <end position="142"/>
    </location>
</feature>
<dbReference type="CDD" id="cd15457">
    <property type="entry name" value="NADAR"/>
    <property type="match status" value="1"/>
</dbReference>
<evidence type="ECO:0000313" key="2">
    <source>
        <dbReference type="EMBL" id="QBK86322.1"/>
    </source>
</evidence>
<dbReference type="InterPro" id="IPR012816">
    <property type="entry name" value="NADAR"/>
</dbReference>
<reference evidence="2" key="1">
    <citation type="journal article" date="2019" name="MBio">
        <title>Virus Genomes from Deep Sea Sediments Expand the Ocean Megavirome and Support Independent Origins of Viral Gigantism.</title>
        <authorList>
            <person name="Backstrom D."/>
            <person name="Yutin N."/>
            <person name="Jorgensen S.L."/>
            <person name="Dharamshi J."/>
            <person name="Homa F."/>
            <person name="Zaremba-Niedwiedzka K."/>
            <person name="Spang A."/>
            <person name="Wolf Y.I."/>
            <person name="Koonin E.V."/>
            <person name="Ettema T.J."/>
        </authorList>
    </citation>
    <scope>NUCLEOTIDE SEQUENCE</scope>
</reference>
<dbReference type="EMBL" id="MK500334">
    <property type="protein sequence ID" value="QBK86322.1"/>
    <property type="molecule type" value="Genomic_DNA"/>
</dbReference>
<accession>A0A481YSV2</accession>